<feature type="signal peptide" evidence="1">
    <location>
        <begin position="1"/>
        <end position="20"/>
    </location>
</feature>
<evidence type="ECO:0000313" key="3">
    <source>
        <dbReference type="Proteomes" id="UP001212997"/>
    </source>
</evidence>
<keyword evidence="1" id="KW-0732">Signal</keyword>
<proteinExistence type="predicted"/>
<evidence type="ECO:0000313" key="2">
    <source>
        <dbReference type="EMBL" id="KAJ3477773.1"/>
    </source>
</evidence>
<keyword evidence="3" id="KW-1185">Reference proteome</keyword>
<name>A0AAD5UUA7_9APHY</name>
<accession>A0AAD5UUA7</accession>
<reference evidence="2" key="1">
    <citation type="submission" date="2022-07" db="EMBL/GenBank/DDBJ databases">
        <title>Genome Sequence of Physisporinus lineatus.</title>
        <authorList>
            <person name="Buettner E."/>
        </authorList>
    </citation>
    <scope>NUCLEOTIDE SEQUENCE</scope>
    <source>
        <strain evidence="2">VT162</strain>
    </source>
</reference>
<sequence>MKFILTALFALAIMGSASLATPIGQAKRNVNTVEGQFLKFKGAARSADTVDTQFMRLKGTRSADTVDTQFMKLKGTVHADTVDTEFFKNSQNIENGNASDLVAKDKEYHKY</sequence>
<organism evidence="2 3">
    <name type="scientific">Meripilus lineatus</name>
    <dbReference type="NCBI Taxonomy" id="2056292"/>
    <lineage>
        <taxon>Eukaryota</taxon>
        <taxon>Fungi</taxon>
        <taxon>Dikarya</taxon>
        <taxon>Basidiomycota</taxon>
        <taxon>Agaricomycotina</taxon>
        <taxon>Agaricomycetes</taxon>
        <taxon>Polyporales</taxon>
        <taxon>Meripilaceae</taxon>
        <taxon>Meripilus</taxon>
    </lineage>
</organism>
<feature type="chain" id="PRO_5042203797" evidence="1">
    <location>
        <begin position="21"/>
        <end position="111"/>
    </location>
</feature>
<dbReference type="Proteomes" id="UP001212997">
    <property type="component" value="Unassembled WGS sequence"/>
</dbReference>
<gene>
    <name evidence="2" type="ORF">NLI96_g10239</name>
</gene>
<dbReference type="AlphaFoldDB" id="A0AAD5UUA7"/>
<dbReference type="EMBL" id="JANAWD010000565">
    <property type="protein sequence ID" value="KAJ3477773.1"/>
    <property type="molecule type" value="Genomic_DNA"/>
</dbReference>
<comment type="caution">
    <text evidence="2">The sequence shown here is derived from an EMBL/GenBank/DDBJ whole genome shotgun (WGS) entry which is preliminary data.</text>
</comment>
<protein>
    <submittedName>
        <fullName evidence="2">Uncharacterized protein</fullName>
    </submittedName>
</protein>
<evidence type="ECO:0000256" key="1">
    <source>
        <dbReference type="SAM" id="SignalP"/>
    </source>
</evidence>